<dbReference type="AlphaFoldDB" id="C0GEU3"/>
<dbReference type="Gene3D" id="3.30.420.590">
    <property type="match status" value="1"/>
</dbReference>
<dbReference type="OrthoDB" id="9782542at2"/>
<dbReference type="eggNOG" id="COG1316">
    <property type="taxonomic scope" value="Bacteria"/>
</dbReference>
<accession>C0GEU3</accession>
<name>C0GEU3_DETAL</name>
<dbReference type="Pfam" id="PF13399">
    <property type="entry name" value="LytR_C"/>
    <property type="match status" value="1"/>
</dbReference>
<gene>
    <name evidence="2" type="ORF">DealDRAFT_1002</name>
</gene>
<feature type="domain" description="LytR/CpsA/Psr regulator C-terminal" evidence="1">
    <location>
        <begin position="295"/>
        <end position="382"/>
    </location>
</feature>
<dbReference type="EMBL" id="ACJM01000004">
    <property type="protein sequence ID" value="EEG78125.1"/>
    <property type="molecule type" value="Genomic_DNA"/>
</dbReference>
<organism evidence="2 3">
    <name type="scientific">Dethiobacter alkaliphilus AHT 1</name>
    <dbReference type="NCBI Taxonomy" id="555088"/>
    <lineage>
        <taxon>Bacteria</taxon>
        <taxon>Bacillati</taxon>
        <taxon>Bacillota</taxon>
        <taxon>Dethiobacteria</taxon>
        <taxon>Dethiobacterales</taxon>
        <taxon>Dethiobacteraceae</taxon>
        <taxon>Dethiobacter</taxon>
    </lineage>
</organism>
<dbReference type="Gene3D" id="3.30.70.2390">
    <property type="match status" value="1"/>
</dbReference>
<sequence length="385" mass="42743">MSTATRYYTIKTKRRRLKTGRLLFLLALFAFLLVLLFSARFFGALNAIKDQSAWAAELPQPTAGQRENILVFSVTESDVENAVLTGIVLAASDFNANDFRLLNIPEHTLVEPEGQGFMRLSEVYAEGGPKQLMETITSFLNLPLHGYLEINEAYLPTAIDIIDAEVVFSRLHLANGGEVLAMIHDDNLTGAERLESRRQVLSLISAHIMEGGAFSRVQRFLELSPLIRTNLSWRKVLSSMEELRDISFQQAAQLTVLPGQKQVNTDGQYWLADSQSVPELVDWVSSEQSGIPRSQIAVEVLNGSGIQGQANKLAQTLEAEGFTIVHIGNADHSDYEDTQVISRIENMDAAREVAILIRNAQMLKDELPDSDVHVTVIIGKNYSSE</sequence>
<dbReference type="RefSeq" id="WP_008515440.1">
    <property type="nucleotide sequence ID" value="NZ_ACJM01000004.1"/>
</dbReference>
<keyword evidence="3" id="KW-1185">Reference proteome</keyword>
<evidence type="ECO:0000313" key="2">
    <source>
        <dbReference type="EMBL" id="EEG78125.1"/>
    </source>
</evidence>
<evidence type="ECO:0000259" key="1">
    <source>
        <dbReference type="Pfam" id="PF13399"/>
    </source>
</evidence>
<evidence type="ECO:0000313" key="3">
    <source>
        <dbReference type="Proteomes" id="UP000006443"/>
    </source>
</evidence>
<dbReference type="STRING" id="555088.DealDRAFT_1002"/>
<dbReference type="PANTHER" id="PTHR33392:SF6">
    <property type="entry name" value="POLYISOPRENYL-TEICHOIC ACID--PEPTIDOGLYCAN TEICHOIC ACID TRANSFERASE TAGU"/>
    <property type="match status" value="1"/>
</dbReference>
<dbReference type="InterPro" id="IPR027381">
    <property type="entry name" value="LytR/CpsA/Psr_C"/>
</dbReference>
<protein>
    <submittedName>
        <fullName evidence="2">Transcriptional regulator-like protein</fullName>
    </submittedName>
</protein>
<dbReference type="InterPro" id="IPR050922">
    <property type="entry name" value="LytR/CpsA/Psr_CW_biosynth"/>
</dbReference>
<dbReference type="Proteomes" id="UP000006443">
    <property type="component" value="Unassembled WGS sequence"/>
</dbReference>
<comment type="caution">
    <text evidence="2">The sequence shown here is derived from an EMBL/GenBank/DDBJ whole genome shotgun (WGS) entry which is preliminary data.</text>
</comment>
<reference evidence="2 3" key="1">
    <citation type="submission" date="2009-02" db="EMBL/GenBank/DDBJ databases">
        <title>Sequencing of the draft genome and assembly of Dethiobacter alkaliphilus AHT 1.</title>
        <authorList>
            <consortium name="US DOE Joint Genome Institute (JGI-PGF)"/>
            <person name="Lucas S."/>
            <person name="Copeland A."/>
            <person name="Lapidus A."/>
            <person name="Glavina del Rio T."/>
            <person name="Dalin E."/>
            <person name="Tice H."/>
            <person name="Bruce D."/>
            <person name="Goodwin L."/>
            <person name="Pitluck S."/>
            <person name="Larimer F."/>
            <person name="Land M.L."/>
            <person name="Hauser L."/>
            <person name="Muyzer G."/>
        </authorList>
    </citation>
    <scope>NUCLEOTIDE SEQUENCE [LARGE SCALE GENOMIC DNA]</scope>
    <source>
        <strain evidence="2 3">AHT 1</strain>
    </source>
</reference>
<proteinExistence type="predicted"/>
<dbReference type="PANTHER" id="PTHR33392">
    <property type="entry name" value="POLYISOPRENYL-TEICHOIC ACID--PEPTIDOGLYCAN TEICHOIC ACID TRANSFERASE TAGU"/>
    <property type="match status" value="1"/>
</dbReference>